<keyword evidence="2" id="KW-1185">Reference proteome</keyword>
<accession>A0A5F9DS34</accession>
<evidence type="ECO:0000313" key="1">
    <source>
        <dbReference type="Ensembl" id="ENSOCUP00000048820.1"/>
    </source>
</evidence>
<proteinExistence type="predicted"/>
<dbReference type="InParanoid" id="A0A5F9DS34"/>
<dbReference type="Ensembl" id="ENSOCUT00000046059.1">
    <property type="protein sequence ID" value="ENSOCUP00000048820.1"/>
    <property type="gene ID" value="ENSOCUG00000035337.1"/>
</dbReference>
<evidence type="ECO:0000313" key="2">
    <source>
        <dbReference type="Proteomes" id="UP000001811"/>
    </source>
</evidence>
<organism evidence="1 2">
    <name type="scientific">Oryctolagus cuniculus</name>
    <name type="common">Rabbit</name>
    <dbReference type="NCBI Taxonomy" id="9986"/>
    <lineage>
        <taxon>Eukaryota</taxon>
        <taxon>Metazoa</taxon>
        <taxon>Chordata</taxon>
        <taxon>Craniata</taxon>
        <taxon>Vertebrata</taxon>
        <taxon>Euteleostomi</taxon>
        <taxon>Mammalia</taxon>
        <taxon>Eutheria</taxon>
        <taxon>Euarchontoglires</taxon>
        <taxon>Glires</taxon>
        <taxon>Lagomorpha</taxon>
        <taxon>Leporidae</taxon>
        <taxon>Oryctolagus</taxon>
    </lineage>
</organism>
<sequence length="92" mass="9752">VTPSRSCVPVALRSSSRLLRPSGALAPDPVSLEDLAGSSRGSRGGWHREPLGRVFQLRVGLGRVHLLVPQSGERSLSVLVFLTVCSRPSAPV</sequence>
<reference evidence="1" key="3">
    <citation type="submission" date="2025-09" db="UniProtKB">
        <authorList>
            <consortium name="Ensembl"/>
        </authorList>
    </citation>
    <scope>IDENTIFICATION</scope>
    <source>
        <strain evidence="1">Thorbecke</strain>
    </source>
</reference>
<dbReference type="Bgee" id="ENSOCUG00000035337">
    <property type="expression patterns" value="Expressed in embryo and 15 other cell types or tissues"/>
</dbReference>
<reference evidence="1 2" key="1">
    <citation type="journal article" date="2011" name="Nature">
        <title>A high-resolution map of human evolutionary constraint using 29 mammals.</title>
        <authorList>
            <person name="Lindblad-Toh K."/>
            <person name="Garber M."/>
            <person name="Zuk O."/>
            <person name="Lin M.F."/>
            <person name="Parker B.J."/>
            <person name="Washietl S."/>
            <person name="Kheradpour P."/>
            <person name="Ernst J."/>
            <person name="Jordan G."/>
            <person name="Mauceli E."/>
            <person name="Ward L.D."/>
            <person name="Lowe C.B."/>
            <person name="Holloway A.K."/>
            <person name="Clamp M."/>
            <person name="Gnerre S."/>
            <person name="Alfoldi J."/>
            <person name="Beal K."/>
            <person name="Chang J."/>
            <person name="Clawson H."/>
            <person name="Cuff J."/>
            <person name="Di Palma F."/>
            <person name="Fitzgerald S."/>
            <person name="Flicek P."/>
            <person name="Guttman M."/>
            <person name="Hubisz M.J."/>
            <person name="Jaffe D.B."/>
            <person name="Jungreis I."/>
            <person name="Kent W.J."/>
            <person name="Kostka D."/>
            <person name="Lara M."/>
            <person name="Martins A.L."/>
            <person name="Massingham T."/>
            <person name="Moltke I."/>
            <person name="Raney B.J."/>
            <person name="Rasmussen M.D."/>
            <person name="Robinson J."/>
            <person name="Stark A."/>
            <person name="Vilella A.J."/>
            <person name="Wen J."/>
            <person name="Xie X."/>
            <person name="Zody M.C."/>
            <person name="Baldwin J."/>
            <person name="Bloom T."/>
            <person name="Chin C.W."/>
            <person name="Heiman D."/>
            <person name="Nicol R."/>
            <person name="Nusbaum C."/>
            <person name="Young S."/>
            <person name="Wilkinson J."/>
            <person name="Worley K.C."/>
            <person name="Kovar C.L."/>
            <person name="Muzny D.M."/>
            <person name="Gibbs R.A."/>
            <person name="Cree A."/>
            <person name="Dihn H.H."/>
            <person name="Fowler G."/>
            <person name="Jhangiani S."/>
            <person name="Joshi V."/>
            <person name="Lee S."/>
            <person name="Lewis L.R."/>
            <person name="Nazareth L.V."/>
            <person name="Okwuonu G."/>
            <person name="Santibanez J."/>
            <person name="Warren W.C."/>
            <person name="Mardis E.R."/>
            <person name="Weinstock G.M."/>
            <person name="Wilson R.K."/>
            <person name="Delehaunty K."/>
            <person name="Dooling D."/>
            <person name="Fronik C."/>
            <person name="Fulton L."/>
            <person name="Fulton B."/>
            <person name="Graves T."/>
            <person name="Minx P."/>
            <person name="Sodergren E."/>
            <person name="Birney E."/>
            <person name="Margulies E.H."/>
            <person name="Herrero J."/>
            <person name="Green E.D."/>
            <person name="Haussler D."/>
            <person name="Siepel A."/>
            <person name="Goldman N."/>
            <person name="Pollard K.S."/>
            <person name="Pedersen J.S."/>
            <person name="Lander E.S."/>
            <person name="Kellis M."/>
        </authorList>
    </citation>
    <scope>NUCLEOTIDE SEQUENCE [LARGE SCALE GENOMIC DNA]</scope>
    <source>
        <strain evidence="1 2">Thorbecke inbred</strain>
    </source>
</reference>
<protein>
    <submittedName>
        <fullName evidence="1">Uncharacterized protein</fullName>
    </submittedName>
</protein>
<dbReference type="EMBL" id="AAGW02061354">
    <property type="status" value="NOT_ANNOTATED_CDS"/>
    <property type="molecule type" value="Genomic_DNA"/>
</dbReference>
<reference evidence="1" key="2">
    <citation type="submission" date="2025-08" db="UniProtKB">
        <authorList>
            <consortium name="Ensembl"/>
        </authorList>
    </citation>
    <scope>IDENTIFICATION</scope>
    <source>
        <strain evidence="1">Thorbecke</strain>
    </source>
</reference>
<dbReference type="AlphaFoldDB" id="A0A5F9DS34"/>
<name>A0A5F9DS34_RABIT</name>
<dbReference type="Proteomes" id="UP000001811">
    <property type="component" value="Chromosome 6"/>
</dbReference>